<dbReference type="EMBL" id="VSKN01000004">
    <property type="protein sequence ID" value="TYC15660.1"/>
    <property type="molecule type" value="Genomic_DNA"/>
</dbReference>
<accession>A0ABY3MCP7</accession>
<protein>
    <recommendedName>
        <fullName evidence="3">NodB homology domain-containing protein</fullName>
    </recommendedName>
</protein>
<gene>
    <name evidence="1" type="ORF">ES677_04780</name>
</gene>
<reference evidence="1 2" key="1">
    <citation type="submission" date="2019-08" db="EMBL/GenBank/DDBJ databases">
        <title>Genomes of Antarctic Bizionia species.</title>
        <authorList>
            <person name="Bowman J.P."/>
        </authorList>
    </citation>
    <scope>NUCLEOTIDE SEQUENCE [LARGE SCALE GENOMIC DNA]</scope>
    <source>
        <strain evidence="1 2">IC164</strain>
    </source>
</reference>
<dbReference type="Gene3D" id="3.20.20.370">
    <property type="entry name" value="Glycoside hydrolase/deacetylase"/>
    <property type="match status" value="1"/>
</dbReference>
<dbReference type="SUPFAM" id="SSF88713">
    <property type="entry name" value="Glycoside hydrolase/deacetylase"/>
    <property type="match status" value="1"/>
</dbReference>
<keyword evidence="2" id="KW-1185">Reference proteome</keyword>
<dbReference type="InterPro" id="IPR011330">
    <property type="entry name" value="Glyco_hydro/deAcase_b/a-brl"/>
</dbReference>
<dbReference type="Proteomes" id="UP000323621">
    <property type="component" value="Unassembled WGS sequence"/>
</dbReference>
<comment type="caution">
    <text evidence="1">The sequence shown here is derived from an EMBL/GenBank/DDBJ whole genome shotgun (WGS) entry which is preliminary data.</text>
</comment>
<name>A0ABY3MCP7_9FLAO</name>
<evidence type="ECO:0000313" key="2">
    <source>
        <dbReference type="Proteomes" id="UP000323621"/>
    </source>
</evidence>
<dbReference type="CDD" id="cd10932">
    <property type="entry name" value="CE4_u8"/>
    <property type="match status" value="1"/>
</dbReference>
<evidence type="ECO:0000313" key="1">
    <source>
        <dbReference type="EMBL" id="TYC15660.1"/>
    </source>
</evidence>
<dbReference type="RefSeq" id="WP_148380589.1">
    <property type="nucleotide sequence ID" value="NZ_VSKN01000004.1"/>
</dbReference>
<organism evidence="1 2">
    <name type="scientific">Bizionia gelidisalsuginis</name>
    <dbReference type="NCBI Taxonomy" id="291188"/>
    <lineage>
        <taxon>Bacteria</taxon>
        <taxon>Pseudomonadati</taxon>
        <taxon>Bacteroidota</taxon>
        <taxon>Flavobacteriia</taxon>
        <taxon>Flavobacteriales</taxon>
        <taxon>Flavobacteriaceae</taxon>
        <taxon>Bizionia</taxon>
    </lineage>
</organism>
<evidence type="ECO:0008006" key="3">
    <source>
        <dbReference type="Google" id="ProtNLM"/>
    </source>
</evidence>
<proteinExistence type="predicted"/>
<sequence>MNIFVTLDYELFFGNSGTPEKCIIEPTNKLIEIANKYNFKCVFFVDSGYLIKLKEFKEKHPNLEKDFNLVSNQIKELSDNGHDIQLHIHPHWEDTTYDENGWNFDLKRYRLDAFSESGILDIFFRYKNILEEIISKKINTYRAGGWCIQPFEKLKNAFIECDLKIDSTVFYNGKNTTQTQWFDFESAKDLDHWRFSNDPCVEDEKGPFLEIPIASTKVFPLFFWKFAVIKKIGLEKHKPYGDGSASPTSNLQIKRLLTKPSHSVVSMDGYKASLLNKAYKMYSKDNKQNFVIIGHPKAFTNFSLNKFDLFMRDKLRRNNAVKIFSEF</sequence>